<reference evidence="13" key="1">
    <citation type="submission" date="2020-01" db="EMBL/GenBank/DDBJ databases">
        <title>Phosphoaccumulans saitamaens gen. nov., sp. nov., a polyphosphate accumulating bacterium isolated from surface river water.</title>
        <authorList>
            <person name="Watanabe K."/>
            <person name="Suda W."/>
        </authorList>
    </citation>
    <scope>NUCLEOTIDE SEQUENCE [LARGE SCALE GENOMIC DNA]</scope>
    <source>
        <strain evidence="13">ICHIAU1</strain>
    </source>
</reference>
<feature type="binding site" evidence="6">
    <location>
        <position position="576"/>
    </location>
    <ligand>
        <name>ATP</name>
        <dbReference type="ChEBI" id="CHEBI:30616"/>
    </ligand>
</feature>
<dbReference type="InterPro" id="IPR025200">
    <property type="entry name" value="PPK_C_dom2"/>
</dbReference>
<keyword evidence="6" id="KW-0479">Metal-binding</keyword>
<name>A0A7R6TNI6_9RHOO</name>
<evidence type="ECO:0000259" key="10">
    <source>
        <dbReference type="Pfam" id="PF13090"/>
    </source>
</evidence>
<feature type="binding site" evidence="6">
    <location>
        <position position="604"/>
    </location>
    <ligand>
        <name>ATP</name>
        <dbReference type="ChEBI" id="CHEBI:30616"/>
    </ligand>
</feature>
<feature type="domain" description="Polyphosphate kinase C-terminal" evidence="11">
    <location>
        <begin position="338"/>
        <end position="506"/>
    </location>
</feature>
<dbReference type="HAMAP" id="MF_00347">
    <property type="entry name" value="Polyphosphate_kinase"/>
    <property type="match status" value="1"/>
</dbReference>
<evidence type="ECO:0000313" key="12">
    <source>
        <dbReference type="EMBL" id="BBU69607.1"/>
    </source>
</evidence>
<comment type="PTM">
    <text evidence="6 7">An intermediate of this reaction is the autophosphorylated ppk in which a phosphate is covalently linked to a histidine residue through a N-P bond.</text>
</comment>
<evidence type="ECO:0000259" key="9">
    <source>
        <dbReference type="Pfam" id="PF13089"/>
    </source>
</evidence>
<evidence type="ECO:0000256" key="5">
    <source>
        <dbReference type="ARBA" id="ARBA00022840"/>
    </source>
</evidence>
<feature type="domain" description="Polyphosphate kinase C-terminal" evidence="10">
    <location>
        <begin position="516"/>
        <end position="687"/>
    </location>
</feature>
<comment type="cofactor">
    <cofactor evidence="6">
        <name>Mg(2+)</name>
        <dbReference type="ChEBI" id="CHEBI:18420"/>
    </cofactor>
</comment>
<accession>A0A7R6TNI6</accession>
<keyword evidence="6" id="KW-0460">Magnesium</keyword>
<feature type="binding site" evidence="6">
    <location>
        <position position="382"/>
    </location>
    <ligand>
        <name>Mg(2+)</name>
        <dbReference type="ChEBI" id="CHEBI:18420"/>
    </ligand>
</feature>
<dbReference type="NCBIfam" id="NF003918">
    <property type="entry name" value="PRK05443.1-2"/>
    <property type="match status" value="1"/>
</dbReference>
<feature type="binding site" evidence="6">
    <location>
        <position position="51"/>
    </location>
    <ligand>
        <name>ATP</name>
        <dbReference type="ChEBI" id="CHEBI:30616"/>
    </ligand>
</feature>
<evidence type="ECO:0000256" key="4">
    <source>
        <dbReference type="ARBA" id="ARBA00022777"/>
    </source>
</evidence>
<keyword evidence="13" id="KW-1185">Reference proteome</keyword>
<dbReference type="Gene3D" id="1.20.58.310">
    <property type="entry name" value="Polyphosphate kinase N-terminal domain"/>
    <property type="match status" value="1"/>
</dbReference>
<keyword evidence="4 6" id="KW-0418">Kinase</keyword>
<dbReference type="AlphaFoldDB" id="A0A7R6TNI6"/>
<feature type="binding site" evidence="6">
    <location>
        <position position="412"/>
    </location>
    <ligand>
        <name>Mg(2+)</name>
        <dbReference type="ChEBI" id="CHEBI:18420"/>
    </ligand>
</feature>
<dbReference type="GO" id="GO:0046872">
    <property type="term" value="F:metal ion binding"/>
    <property type="evidence" value="ECO:0007669"/>
    <property type="project" value="UniProtKB-KW"/>
</dbReference>
<dbReference type="PIRSF" id="PIRSF015589">
    <property type="entry name" value="PP_kinase"/>
    <property type="match status" value="1"/>
</dbReference>
<keyword evidence="1 6" id="KW-0597">Phosphoprotein</keyword>
<dbReference type="InterPro" id="IPR003414">
    <property type="entry name" value="PP_kinase"/>
</dbReference>
<feature type="domain" description="Polyphosphate kinase middle" evidence="8">
    <location>
        <begin position="128"/>
        <end position="310"/>
    </location>
</feature>
<comment type="similarity">
    <text evidence="6 7">Belongs to the polyphosphate kinase 1 (PPK1) family.</text>
</comment>
<dbReference type="Pfam" id="PF13090">
    <property type="entry name" value="PP_kinase_C"/>
    <property type="match status" value="1"/>
</dbReference>
<dbReference type="CDD" id="cd09168">
    <property type="entry name" value="PLDc_PaPPK1_C2_like"/>
    <property type="match status" value="1"/>
</dbReference>
<evidence type="ECO:0000259" key="11">
    <source>
        <dbReference type="Pfam" id="PF17941"/>
    </source>
</evidence>
<comment type="catalytic activity">
    <reaction evidence="6 7">
        <text>[phosphate](n) + ATP = [phosphate](n+1) + ADP</text>
        <dbReference type="Rhea" id="RHEA:19573"/>
        <dbReference type="Rhea" id="RHEA-COMP:9859"/>
        <dbReference type="Rhea" id="RHEA-COMP:14280"/>
        <dbReference type="ChEBI" id="CHEBI:16838"/>
        <dbReference type="ChEBI" id="CHEBI:30616"/>
        <dbReference type="ChEBI" id="CHEBI:456216"/>
        <dbReference type="EC" id="2.7.4.1"/>
    </reaction>
</comment>
<dbReference type="SUPFAM" id="SSF140356">
    <property type="entry name" value="PPK N-terminal domain-like"/>
    <property type="match status" value="1"/>
</dbReference>
<dbReference type="InterPro" id="IPR036830">
    <property type="entry name" value="PP_kinase_middle_dom_sf"/>
</dbReference>
<evidence type="ECO:0000313" key="13">
    <source>
        <dbReference type="Proteomes" id="UP000463961"/>
    </source>
</evidence>
<dbReference type="Pfam" id="PF13089">
    <property type="entry name" value="PP_kinase_N"/>
    <property type="match status" value="1"/>
</dbReference>
<dbReference type="GO" id="GO:0006799">
    <property type="term" value="P:polyphosphate biosynthetic process"/>
    <property type="evidence" value="ECO:0007669"/>
    <property type="project" value="UniProtKB-UniRule"/>
</dbReference>
<dbReference type="InterPro" id="IPR041108">
    <property type="entry name" value="PP_kinase_C_1"/>
</dbReference>
<gene>
    <name evidence="6 12" type="primary">ppk</name>
    <name evidence="12" type="ORF">ICHIAU1_18900</name>
</gene>
<dbReference type="EC" id="2.7.4.1" evidence="6 7"/>
<dbReference type="SUPFAM" id="SSF56024">
    <property type="entry name" value="Phospholipase D/nuclease"/>
    <property type="match status" value="2"/>
</dbReference>
<keyword evidence="5 6" id="KW-0067">ATP-binding</keyword>
<dbReference type="GO" id="GO:0008976">
    <property type="term" value="F:polyphosphate kinase activity"/>
    <property type="evidence" value="ECO:0007669"/>
    <property type="project" value="UniProtKB-UniRule"/>
</dbReference>
<protein>
    <recommendedName>
        <fullName evidence="6 7">Polyphosphate kinase</fullName>
        <ecNumber evidence="6 7">2.7.4.1</ecNumber>
    </recommendedName>
    <alternativeName>
        <fullName evidence="6">ATP-polyphosphate phosphotransferase</fullName>
    </alternativeName>
    <alternativeName>
        <fullName evidence="6">Polyphosphoric acid kinase</fullName>
    </alternativeName>
</protein>
<dbReference type="NCBIfam" id="NF003921">
    <property type="entry name" value="PRK05443.2-2"/>
    <property type="match status" value="1"/>
</dbReference>
<dbReference type="Gene3D" id="3.30.1840.10">
    <property type="entry name" value="Polyphosphate kinase middle domain"/>
    <property type="match status" value="1"/>
</dbReference>
<evidence type="ECO:0000256" key="6">
    <source>
        <dbReference type="HAMAP-Rule" id="MF_00347"/>
    </source>
</evidence>
<dbReference type="GO" id="GO:0005524">
    <property type="term" value="F:ATP binding"/>
    <property type="evidence" value="ECO:0007669"/>
    <property type="project" value="UniProtKB-KW"/>
</dbReference>
<dbReference type="OrthoDB" id="9761456at2"/>
<evidence type="ECO:0000259" key="8">
    <source>
        <dbReference type="Pfam" id="PF02503"/>
    </source>
</evidence>
<dbReference type="Pfam" id="PF02503">
    <property type="entry name" value="PP_kinase"/>
    <property type="match status" value="1"/>
</dbReference>
<dbReference type="PANTHER" id="PTHR30218">
    <property type="entry name" value="POLYPHOSPHATE KINASE"/>
    <property type="match status" value="1"/>
</dbReference>
<feature type="domain" description="Polyphosphate kinase N-terminal" evidence="9">
    <location>
        <begin position="13"/>
        <end position="118"/>
    </location>
</feature>
<evidence type="ECO:0000256" key="1">
    <source>
        <dbReference type="ARBA" id="ARBA00022553"/>
    </source>
</evidence>
<comment type="function">
    <text evidence="6 7">Catalyzes the reversible transfer of the terminal phosphate of ATP to form a long-chain polyphosphate (polyP).</text>
</comment>
<sequence length="700" mass="79276">MTPTAHNAPPSHFLNRELGLIAFNRRVLAQAQDERVPLLERLFFLCIVSSNLDEFFEIRMAGLKEQIKGHSKTRTTDGLLPQEAYDQVSAAVHRLVADQYRELNNTLLPAAASEGIRFLRRSQWTDAQREWIRDYFFREVMPVLTPIGLDPSHPFPRIYNKSLNFIVELEGRDAFGRSSGIAIVQAPRVLPRIIRLPEALAPESAYSFIFLSSIVHAFVGELFSGMTVQGCYQFRVTRNSDLFVDEEEVKNLRAKIQGELPQRNFGDAVRLEVAENTSPAMIEFLLTQFGLEEKDLYRVEGPVNLVRLMQVPSWVDRPDLKFPTFVPGEVKRLEKGKNIFNVIRKGDVLLYHPYQRFTPVIQLLESAATDPQVVAIKMTVYRTGTDSVLMNSLIRAAQNGKEVTVVVELLARFDEETNVSWATKLEEVGAHVVYGVVGYKTHAKALLILRREEDERGTPMLRRYVHLGTGNYHPRTARLYTDFGLLTCNESIGMDVSEVFKQLTGLGRAQALHYLWQAPFTLSANMMKAIDGEKHAAEAGRKGRIVAKMNSLLEPQIIEALYAASQAGVEIDLIVRGVCALRPGVPGLSDNIKVRSVIGRFLEHTRVFYFYADGAENVYLSSADWMERNFFRRIELAFPILDARLKKRVITEGLKLYLADNQASWEMDSEGVYTRRKPGRNKPHCAQQDMANLLGKTLTT</sequence>
<dbReference type="PANTHER" id="PTHR30218:SF0">
    <property type="entry name" value="POLYPHOSPHATE KINASE"/>
    <property type="match status" value="1"/>
</dbReference>
<feature type="active site" description="Phosphohistidine intermediate" evidence="6">
    <location>
        <position position="442"/>
    </location>
</feature>
<evidence type="ECO:0000256" key="2">
    <source>
        <dbReference type="ARBA" id="ARBA00022679"/>
    </source>
</evidence>
<dbReference type="EMBL" id="AP022345">
    <property type="protein sequence ID" value="BBU69607.1"/>
    <property type="molecule type" value="Genomic_DNA"/>
</dbReference>
<evidence type="ECO:0000256" key="3">
    <source>
        <dbReference type="ARBA" id="ARBA00022741"/>
    </source>
</evidence>
<dbReference type="SUPFAM" id="SSF143724">
    <property type="entry name" value="PHP14-like"/>
    <property type="match status" value="1"/>
</dbReference>
<dbReference type="InterPro" id="IPR024953">
    <property type="entry name" value="PP_kinase_middle"/>
</dbReference>
<dbReference type="RefSeq" id="WP_162050914.1">
    <property type="nucleotide sequence ID" value="NZ_AP022345.1"/>
</dbReference>
<dbReference type="Pfam" id="PF17941">
    <property type="entry name" value="PP_kinase_C_1"/>
    <property type="match status" value="1"/>
</dbReference>
<organism evidence="12 13">
    <name type="scientific">Fluviibacter phosphoraccumulans</name>
    <dbReference type="NCBI Taxonomy" id="1751046"/>
    <lineage>
        <taxon>Bacteria</taxon>
        <taxon>Pseudomonadati</taxon>
        <taxon>Pseudomonadota</taxon>
        <taxon>Betaproteobacteria</taxon>
        <taxon>Rhodocyclales</taxon>
        <taxon>Fluviibacteraceae</taxon>
        <taxon>Fluviibacter</taxon>
    </lineage>
</organism>
<dbReference type="InterPro" id="IPR036832">
    <property type="entry name" value="PPK_N_dom_sf"/>
</dbReference>
<evidence type="ECO:0000256" key="7">
    <source>
        <dbReference type="RuleBase" id="RU003800"/>
    </source>
</evidence>
<dbReference type="CDD" id="cd09165">
    <property type="entry name" value="PLDc_PaPPK1_C1_like"/>
    <property type="match status" value="1"/>
</dbReference>
<proteinExistence type="inferred from homology"/>
<dbReference type="NCBIfam" id="TIGR03705">
    <property type="entry name" value="poly_P_kin"/>
    <property type="match status" value="1"/>
</dbReference>
<keyword evidence="2 6" id="KW-0808">Transferase</keyword>
<dbReference type="GO" id="GO:0009358">
    <property type="term" value="C:polyphosphate kinase complex"/>
    <property type="evidence" value="ECO:0007669"/>
    <property type="project" value="InterPro"/>
</dbReference>
<dbReference type="InterPro" id="IPR025198">
    <property type="entry name" value="PPK_N_dom"/>
</dbReference>
<dbReference type="Proteomes" id="UP000463961">
    <property type="component" value="Chromosome"/>
</dbReference>
<feature type="binding site" evidence="6">
    <location>
        <position position="480"/>
    </location>
    <ligand>
        <name>ATP</name>
        <dbReference type="ChEBI" id="CHEBI:30616"/>
    </ligand>
</feature>
<dbReference type="Gene3D" id="3.30.870.10">
    <property type="entry name" value="Endonuclease Chain A"/>
    <property type="match status" value="2"/>
</dbReference>
<keyword evidence="3 6" id="KW-0547">Nucleotide-binding</keyword>
<dbReference type="NCBIfam" id="NF003917">
    <property type="entry name" value="PRK05443.1-1"/>
    <property type="match status" value="1"/>
</dbReference>